<dbReference type="AlphaFoldDB" id="A0A381VWH0"/>
<dbReference type="EMBL" id="UINC01009987">
    <property type="protein sequence ID" value="SVA44604.1"/>
    <property type="molecule type" value="Genomic_DNA"/>
</dbReference>
<sequence length="368" mass="41247">MANFIFLVQSRVTYFLLLALLALGPIGCLNYGPISLKSERSKYNLAIQKTNDEQLLLNLVRLKYRDTPFFLEVGSVASQFKLKNKASITAQLESMVKDIFNLGASTSYEESPTVSYTPLHGDDFVKNILSTLPLKTITLLFHSGWSIERVFRVSCQLLGGLENAPGASGPTPKLAPQYKEFLKAVQYLQEIDDRDALHINYQEVNGQPQMVLQISNEAKNSKSALEFARTVNAVPGKSMYVLNHFPTPEQVDHLRVVPRSFLGIMFYLSQSIEIPKRDVLKGKVTLTKTLTGESFDWFDVTGDLLTIRSSNEEPLRSMVRIYYRNSWFYIDDSDLSSKSTFSLLTQIYALQSGAIKSTDPVLTIGVGS</sequence>
<evidence type="ECO:0000313" key="1">
    <source>
        <dbReference type="EMBL" id="SVA44604.1"/>
    </source>
</evidence>
<reference evidence="1" key="1">
    <citation type="submission" date="2018-05" db="EMBL/GenBank/DDBJ databases">
        <authorList>
            <person name="Lanie J.A."/>
            <person name="Ng W.-L."/>
            <person name="Kazmierczak K.M."/>
            <person name="Andrzejewski T.M."/>
            <person name="Davidsen T.M."/>
            <person name="Wayne K.J."/>
            <person name="Tettelin H."/>
            <person name="Glass J.I."/>
            <person name="Rusch D."/>
            <person name="Podicherti R."/>
            <person name="Tsui H.-C.T."/>
            <person name="Winkler M.E."/>
        </authorList>
    </citation>
    <scope>NUCLEOTIDE SEQUENCE</scope>
</reference>
<name>A0A381VWH0_9ZZZZ</name>
<protein>
    <submittedName>
        <fullName evidence="1">Uncharacterized protein</fullName>
    </submittedName>
</protein>
<accession>A0A381VWH0</accession>
<gene>
    <name evidence="1" type="ORF">METZ01_LOCUS97458</name>
</gene>
<organism evidence="1">
    <name type="scientific">marine metagenome</name>
    <dbReference type="NCBI Taxonomy" id="408172"/>
    <lineage>
        <taxon>unclassified sequences</taxon>
        <taxon>metagenomes</taxon>
        <taxon>ecological metagenomes</taxon>
    </lineage>
</organism>
<proteinExistence type="predicted"/>